<proteinExistence type="predicted"/>
<dbReference type="EMBL" id="MRYD01000001">
    <property type="protein sequence ID" value="OSZ62425.1"/>
    <property type="molecule type" value="Genomic_DNA"/>
</dbReference>
<protein>
    <recommendedName>
        <fullName evidence="4">Lipoprotein</fullName>
    </recommendedName>
</protein>
<keyword evidence="3" id="KW-1185">Reference proteome</keyword>
<sequence>MSVLSLALVTGCSESESNGDKGLGSQDDAPAAEALSAAELQKLLVAKGDVDGFTFSAVDKTEFPAEKKAITGDEKCKPLTYVMSGLAPGDAAAETNTMATEEKSPTDTASKSLEDLTEGEFEDAFGDSMNINVTVVGLSSYDGDGAEKTFKSVTDAVAACAGGFTAGSGG</sequence>
<organism evidence="2 3">
    <name type="scientific">Streptomyces pharetrae CZA14</name>
    <dbReference type="NCBI Taxonomy" id="1144883"/>
    <lineage>
        <taxon>Bacteria</taxon>
        <taxon>Bacillati</taxon>
        <taxon>Actinomycetota</taxon>
        <taxon>Actinomycetes</taxon>
        <taxon>Kitasatosporales</taxon>
        <taxon>Streptomycetaceae</taxon>
        <taxon>Streptomyces</taxon>
    </lineage>
</organism>
<name>A0ABX3YR46_9ACTN</name>
<evidence type="ECO:0000313" key="3">
    <source>
        <dbReference type="Proteomes" id="UP000194266"/>
    </source>
</evidence>
<evidence type="ECO:0000313" key="2">
    <source>
        <dbReference type="EMBL" id="OSZ62425.1"/>
    </source>
</evidence>
<evidence type="ECO:0008006" key="4">
    <source>
        <dbReference type="Google" id="ProtNLM"/>
    </source>
</evidence>
<accession>A0ABX3YR46</accession>
<feature type="region of interest" description="Disordered" evidence="1">
    <location>
        <begin position="92"/>
        <end position="113"/>
    </location>
</feature>
<comment type="caution">
    <text evidence="2">The sequence shown here is derived from an EMBL/GenBank/DDBJ whole genome shotgun (WGS) entry which is preliminary data.</text>
</comment>
<feature type="non-terminal residue" evidence="2">
    <location>
        <position position="170"/>
    </location>
</feature>
<gene>
    <name evidence="2" type="ORF">OQI_00525</name>
</gene>
<reference evidence="2 3" key="1">
    <citation type="submission" date="2016-12" db="EMBL/GenBank/DDBJ databases">
        <title>Genome Mining:The Detection of Biosynthetic Gene Clusters to Aid in the Expression of Curamycin A produced by Streptomyces sp. strain CZA14.</title>
        <authorList>
            <person name="Durrell K.A."/>
            <person name="Kirby B.M."/>
            <person name="Khan W."/>
            <person name="Mthethwa T."/>
            <person name="Le Roes-Hill M."/>
        </authorList>
    </citation>
    <scope>NUCLEOTIDE SEQUENCE [LARGE SCALE GENOMIC DNA]</scope>
    <source>
        <strain evidence="2 3">CZA14</strain>
    </source>
</reference>
<dbReference type="Proteomes" id="UP000194266">
    <property type="component" value="Unassembled WGS sequence"/>
</dbReference>
<evidence type="ECO:0000256" key="1">
    <source>
        <dbReference type="SAM" id="MobiDB-lite"/>
    </source>
</evidence>